<organism evidence="2 3">
    <name type="scientific">Daphnia magna</name>
    <dbReference type="NCBI Taxonomy" id="35525"/>
    <lineage>
        <taxon>Eukaryota</taxon>
        <taxon>Metazoa</taxon>
        <taxon>Ecdysozoa</taxon>
        <taxon>Arthropoda</taxon>
        <taxon>Crustacea</taxon>
        <taxon>Branchiopoda</taxon>
        <taxon>Diplostraca</taxon>
        <taxon>Cladocera</taxon>
        <taxon>Anomopoda</taxon>
        <taxon>Daphniidae</taxon>
        <taxon>Daphnia</taxon>
    </lineage>
</organism>
<reference evidence="2 3" key="1">
    <citation type="submission" date="2016-03" db="EMBL/GenBank/DDBJ databases">
        <title>EvidentialGene: Evidence-directed Construction of Genes on Genomes.</title>
        <authorList>
            <person name="Gilbert D.G."/>
            <person name="Choi J.-H."/>
            <person name="Mockaitis K."/>
            <person name="Colbourne J."/>
            <person name="Pfrender M."/>
        </authorList>
    </citation>
    <scope>NUCLEOTIDE SEQUENCE [LARGE SCALE GENOMIC DNA]</scope>
    <source>
        <strain evidence="2 3">Xinb3</strain>
        <tissue evidence="2">Complete organism</tissue>
    </source>
</reference>
<evidence type="ECO:0000313" key="3">
    <source>
        <dbReference type="Proteomes" id="UP000076858"/>
    </source>
</evidence>
<name>A0A164QZT9_9CRUS</name>
<keyword evidence="3" id="KW-1185">Reference proteome</keyword>
<evidence type="ECO:0000256" key="1">
    <source>
        <dbReference type="SAM" id="MobiDB-lite"/>
    </source>
</evidence>
<proteinExistence type="predicted"/>
<dbReference type="Proteomes" id="UP000076858">
    <property type="component" value="Unassembled WGS sequence"/>
</dbReference>
<feature type="compositionally biased region" description="Low complexity" evidence="1">
    <location>
        <begin position="16"/>
        <end position="25"/>
    </location>
</feature>
<evidence type="ECO:0000313" key="2">
    <source>
        <dbReference type="EMBL" id="KZS08213.1"/>
    </source>
</evidence>
<accession>A0A164QZT9</accession>
<dbReference type="AlphaFoldDB" id="A0A164QZT9"/>
<dbReference type="EMBL" id="LRGB01002285">
    <property type="protein sequence ID" value="KZS08213.1"/>
    <property type="molecule type" value="Genomic_DNA"/>
</dbReference>
<comment type="caution">
    <text evidence="2">The sequence shown here is derived from an EMBL/GenBank/DDBJ whole genome shotgun (WGS) entry which is preliminary data.</text>
</comment>
<evidence type="ECO:0008006" key="4">
    <source>
        <dbReference type="Google" id="ProtNLM"/>
    </source>
</evidence>
<feature type="region of interest" description="Disordered" evidence="1">
    <location>
        <begin position="1"/>
        <end position="42"/>
    </location>
</feature>
<gene>
    <name evidence="2" type="ORF">APZ42_027878</name>
</gene>
<protein>
    <recommendedName>
        <fullName evidence="4">DUF4806 domain-containing protein</fullName>
    </recommendedName>
</protein>
<dbReference type="OrthoDB" id="6359910at2759"/>
<sequence>MQQERSARLSTHRDTLASLSSASTSQNGKKRKISQGQHQQVIGRISNKKIKADGNGFADDEQAPWANFQPLSPRKMSWMLQKTYAETRENRRKINEMQEATRVKESAEDYHEQFGDCWNYRPKSKQLPKYPLFTMGSLEEVERELCTEPNAGLRLMNYELLLLPHPDAQQFLFNILNFLMNVDLAIEFTYTGKVTQNSFKTLHLCEVVKKAVKKKFPSTEESFFADRIANWLSNCKKKYSKRKNKQNKQF</sequence>
<feature type="compositionally biased region" description="Basic and acidic residues" evidence="1">
    <location>
        <begin position="1"/>
        <end position="15"/>
    </location>
</feature>